<dbReference type="SUPFAM" id="SSF49785">
    <property type="entry name" value="Galactose-binding domain-like"/>
    <property type="match status" value="1"/>
</dbReference>
<dbReference type="RefSeq" id="XP_025376775.1">
    <property type="nucleotide sequence ID" value="XM_025522183.1"/>
</dbReference>
<dbReference type="Pfam" id="PF06201">
    <property type="entry name" value="PITH"/>
    <property type="match status" value="1"/>
</dbReference>
<dbReference type="InterPro" id="IPR008979">
    <property type="entry name" value="Galactose-bd-like_sf"/>
</dbReference>
<gene>
    <name evidence="4" type="ORF">FA10DRAFT_268107</name>
</gene>
<dbReference type="GO" id="GO:0005634">
    <property type="term" value="C:nucleus"/>
    <property type="evidence" value="ECO:0007669"/>
    <property type="project" value="TreeGrafter"/>
</dbReference>
<dbReference type="Gene3D" id="2.60.120.470">
    <property type="entry name" value="PITH domain"/>
    <property type="match status" value="1"/>
</dbReference>
<dbReference type="InterPro" id="IPR037047">
    <property type="entry name" value="PITH_dom_sf"/>
</dbReference>
<evidence type="ECO:0000256" key="2">
    <source>
        <dbReference type="SAM" id="MobiDB-lite"/>
    </source>
</evidence>
<dbReference type="AlphaFoldDB" id="A0A316YJI1"/>
<name>A0A316YJI1_9BASI</name>
<protein>
    <submittedName>
        <fullName evidence="4">DUF1000-domain-containing protein</fullName>
    </submittedName>
</protein>
<evidence type="ECO:0000259" key="3">
    <source>
        <dbReference type="PROSITE" id="PS51532"/>
    </source>
</evidence>
<comment type="similarity">
    <text evidence="1">Belongs to the PITHD1 family.</text>
</comment>
<feature type="region of interest" description="Disordered" evidence="2">
    <location>
        <begin position="1"/>
        <end position="21"/>
    </location>
</feature>
<dbReference type="InterPro" id="IPR045099">
    <property type="entry name" value="PITH1-like"/>
</dbReference>
<dbReference type="STRING" id="215250.A0A316YJI1"/>
<dbReference type="InterPro" id="IPR010400">
    <property type="entry name" value="PITH_dom"/>
</dbReference>
<evidence type="ECO:0000313" key="5">
    <source>
        <dbReference type="Proteomes" id="UP000245768"/>
    </source>
</evidence>
<evidence type="ECO:0000313" key="4">
    <source>
        <dbReference type="EMBL" id="PWN89577.1"/>
    </source>
</evidence>
<dbReference type="FunCoup" id="A0A316YJI1">
    <property type="interactions" value="503"/>
</dbReference>
<evidence type="ECO:0000256" key="1">
    <source>
        <dbReference type="ARBA" id="ARBA00025788"/>
    </source>
</evidence>
<organism evidence="4 5">
    <name type="scientific">Acaromyces ingoldii</name>
    <dbReference type="NCBI Taxonomy" id="215250"/>
    <lineage>
        <taxon>Eukaryota</taxon>
        <taxon>Fungi</taxon>
        <taxon>Dikarya</taxon>
        <taxon>Basidiomycota</taxon>
        <taxon>Ustilaginomycotina</taxon>
        <taxon>Exobasidiomycetes</taxon>
        <taxon>Exobasidiales</taxon>
        <taxon>Cryptobasidiaceae</taxon>
        <taxon>Acaromyces</taxon>
    </lineage>
</organism>
<accession>A0A316YJI1</accession>
<dbReference type="GO" id="GO:0005737">
    <property type="term" value="C:cytoplasm"/>
    <property type="evidence" value="ECO:0007669"/>
    <property type="project" value="UniProtKB-ARBA"/>
</dbReference>
<sequence length="219" mass="24380">MPHNHHDHYDGNCGHEHDDDDHLKVEGEQNLLFSRIDRDGVVAMNEQRPGMGVEIIKPWAERDDETRYLESDADDQLIIRIPFAGQVKLRSLLLKAGPTDQTPSALHLYPNIDNLDFEDASQGTHPAPAQKLESIAVAREVIEYPLRTAKLSAVRSLTIFVPASLGSDTSRIYFLGLRGEWQDLRREGPTNIVYEAAPQAKDHVKIPGTEAGKNSFGPG</sequence>
<keyword evidence="5" id="KW-1185">Reference proteome</keyword>
<dbReference type="Proteomes" id="UP000245768">
    <property type="component" value="Unassembled WGS sequence"/>
</dbReference>
<reference evidence="4 5" key="1">
    <citation type="journal article" date="2018" name="Mol. Biol. Evol.">
        <title>Broad Genomic Sampling Reveals a Smut Pathogenic Ancestry of the Fungal Clade Ustilaginomycotina.</title>
        <authorList>
            <person name="Kijpornyongpan T."/>
            <person name="Mondo S.J."/>
            <person name="Barry K."/>
            <person name="Sandor L."/>
            <person name="Lee J."/>
            <person name="Lipzen A."/>
            <person name="Pangilinan J."/>
            <person name="LaButti K."/>
            <person name="Hainaut M."/>
            <person name="Henrissat B."/>
            <person name="Grigoriev I.V."/>
            <person name="Spatafora J.W."/>
            <person name="Aime M.C."/>
        </authorList>
    </citation>
    <scope>NUCLEOTIDE SEQUENCE [LARGE SCALE GENOMIC DNA]</scope>
    <source>
        <strain evidence="4 5">MCA 4198</strain>
    </source>
</reference>
<feature type="domain" description="PITH" evidence="3">
    <location>
        <begin position="21"/>
        <end position="197"/>
    </location>
</feature>
<dbReference type="EMBL" id="KZ819637">
    <property type="protein sequence ID" value="PWN89577.1"/>
    <property type="molecule type" value="Genomic_DNA"/>
</dbReference>
<proteinExistence type="inferred from homology"/>
<dbReference type="OrthoDB" id="2635at2759"/>
<dbReference type="InParanoid" id="A0A316YJI1"/>
<dbReference type="GeneID" id="37044099"/>
<dbReference type="PROSITE" id="PS51532">
    <property type="entry name" value="PITH"/>
    <property type="match status" value="1"/>
</dbReference>
<feature type="compositionally biased region" description="Basic and acidic residues" evidence="2">
    <location>
        <begin position="7"/>
        <end position="21"/>
    </location>
</feature>
<dbReference type="PANTHER" id="PTHR12175:SF1">
    <property type="entry name" value="PITH DOMAIN-CONTAINING PROTEIN 1"/>
    <property type="match status" value="1"/>
</dbReference>
<dbReference type="PANTHER" id="PTHR12175">
    <property type="entry name" value="AD039 HT014 THIOREDOXIN FAMILY TRP26"/>
    <property type="match status" value="1"/>
</dbReference>